<comment type="caution">
    <text evidence="1">The sequence shown here is derived from an EMBL/GenBank/DDBJ whole genome shotgun (WGS) entry which is preliminary data.</text>
</comment>
<gene>
    <name evidence="1" type="ORF">FHR83_004542</name>
</gene>
<dbReference type="Proteomes" id="UP000590749">
    <property type="component" value="Unassembled WGS sequence"/>
</dbReference>
<dbReference type="InterPro" id="IPR016024">
    <property type="entry name" value="ARM-type_fold"/>
</dbReference>
<evidence type="ECO:0000313" key="1">
    <source>
        <dbReference type="EMBL" id="MBB3096868.1"/>
    </source>
</evidence>
<protein>
    <recommendedName>
        <fullName evidence="3">HEAT repeat-containing protein</fullName>
    </recommendedName>
</protein>
<reference evidence="1 2" key="1">
    <citation type="submission" date="2020-08" db="EMBL/GenBank/DDBJ databases">
        <title>Genomic Encyclopedia of Type Strains, Phase III (KMG-III): the genomes of soil and plant-associated and newly described type strains.</title>
        <authorList>
            <person name="Whitman W."/>
        </authorList>
    </citation>
    <scope>NUCLEOTIDE SEQUENCE [LARGE SCALE GENOMIC DNA]</scope>
    <source>
        <strain evidence="1 2">CECT 3287</strain>
    </source>
</reference>
<dbReference type="RefSeq" id="WP_183222295.1">
    <property type="nucleotide sequence ID" value="NZ_BMPW01000026.1"/>
</dbReference>
<evidence type="ECO:0000313" key="2">
    <source>
        <dbReference type="Proteomes" id="UP000590749"/>
    </source>
</evidence>
<dbReference type="Gene3D" id="1.25.10.10">
    <property type="entry name" value="Leucine-rich Repeat Variant"/>
    <property type="match status" value="1"/>
</dbReference>
<name>A0A7W5AIF8_9ACTN</name>
<keyword evidence="2" id="KW-1185">Reference proteome</keyword>
<dbReference type="AlphaFoldDB" id="A0A7W5AIF8"/>
<evidence type="ECO:0008006" key="3">
    <source>
        <dbReference type="Google" id="ProtNLM"/>
    </source>
</evidence>
<dbReference type="InterPro" id="IPR011989">
    <property type="entry name" value="ARM-like"/>
</dbReference>
<organism evidence="1 2">
    <name type="scientific">Actinoplanes campanulatus</name>
    <dbReference type="NCBI Taxonomy" id="113559"/>
    <lineage>
        <taxon>Bacteria</taxon>
        <taxon>Bacillati</taxon>
        <taxon>Actinomycetota</taxon>
        <taxon>Actinomycetes</taxon>
        <taxon>Micromonosporales</taxon>
        <taxon>Micromonosporaceae</taxon>
        <taxon>Actinoplanes</taxon>
    </lineage>
</organism>
<accession>A0A7W5AIF8</accession>
<proteinExistence type="predicted"/>
<sequence length="157" mass="17073">MSEPIPAVVSTAGKEIAALSGALGRLVHDHDGTVDAVRDALADPYTRRQTLFVLSQLDASFTVALIRPVVEASLSDRDALLARQVVARLPFTAYASAVPDIVVELLGDADDGVFRRLAELLDHLGLYPALRRLTEIARRSDDPDIREVGEDFEPLPF</sequence>
<dbReference type="SUPFAM" id="SSF48371">
    <property type="entry name" value="ARM repeat"/>
    <property type="match status" value="1"/>
</dbReference>
<dbReference type="EMBL" id="JACHXF010000009">
    <property type="protein sequence ID" value="MBB3096868.1"/>
    <property type="molecule type" value="Genomic_DNA"/>
</dbReference>